<evidence type="ECO:0000313" key="2">
    <source>
        <dbReference type="EMBL" id="KMM69305.1"/>
    </source>
</evidence>
<feature type="compositionally biased region" description="Basic and acidic residues" evidence="1">
    <location>
        <begin position="7"/>
        <end position="40"/>
    </location>
</feature>
<name>A0A0J6FIT1_COCPO</name>
<feature type="region of interest" description="Disordered" evidence="1">
    <location>
        <begin position="1"/>
        <end position="52"/>
    </location>
</feature>
<dbReference type="Proteomes" id="UP000054567">
    <property type="component" value="Unassembled WGS sequence"/>
</dbReference>
<reference evidence="2 3" key="1">
    <citation type="submission" date="2007-06" db="EMBL/GenBank/DDBJ databases">
        <title>The Genome Sequence of Coccidioides posadasii RMSCC_3488.</title>
        <authorList>
            <consortium name="Coccidioides Genome Resources Consortium"/>
            <consortium name="The Broad Institute Genome Sequencing Platform"/>
            <person name="Henn M.R."/>
            <person name="Sykes S."/>
            <person name="Young S."/>
            <person name="Jaffe D."/>
            <person name="Berlin A."/>
            <person name="Alvarez P."/>
            <person name="Butler J."/>
            <person name="Gnerre S."/>
            <person name="Grabherr M."/>
            <person name="Mauceli E."/>
            <person name="Brockman W."/>
            <person name="Kodira C."/>
            <person name="Alvarado L."/>
            <person name="Zeng Q."/>
            <person name="Crawford M."/>
            <person name="Antoine C."/>
            <person name="Devon K."/>
            <person name="Galgiani J."/>
            <person name="Orsborn K."/>
            <person name="Lewis M.L."/>
            <person name="Nusbaum C."/>
            <person name="Galagan J."/>
            <person name="Birren B."/>
        </authorList>
    </citation>
    <scope>NUCLEOTIDE SEQUENCE [LARGE SCALE GENOMIC DNA]</scope>
    <source>
        <strain evidence="2 3">RMSCC 3488</strain>
    </source>
</reference>
<feature type="compositionally biased region" description="Low complexity" evidence="1">
    <location>
        <begin position="41"/>
        <end position="52"/>
    </location>
</feature>
<evidence type="ECO:0000313" key="3">
    <source>
        <dbReference type="Proteomes" id="UP000054567"/>
    </source>
</evidence>
<accession>A0A0J6FIT1</accession>
<protein>
    <submittedName>
        <fullName evidence="2">Uncharacterized protein</fullName>
    </submittedName>
</protein>
<dbReference type="AlphaFoldDB" id="A0A0J6FIT1"/>
<sequence>MKAPVSKPDKTTMHIDCKSVRIDFREQEGARPPGQDDRNSRSSPPLLVSSDLGSSSLANVVSVSRLGVWSTLLVHSARLLQLESRG</sequence>
<dbReference type="VEuPathDB" id="FungiDB:CPAG_05623"/>
<dbReference type="EMBL" id="DS268111">
    <property type="protein sequence ID" value="KMM69305.1"/>
    <property type="molecule type" value="Genomic_DNA"/>
</dbReference>
<gene>
    <name evidence="2" type="ORF">CPAG_05623</name>
</gene>
<reference evidence="3" key="3">
    <citation type="journal article" date="2010" name="Genome Res.">
        <title>Population genomic sequencing of Coccidioides fungi reveals recent hybridization and transposon control.</title>
        <authorList>
            <person name="Neafsey D.E."/>
            <person name="Barker B.M."/>
            <person name="Sharpton T.J."/>
            <person name="Stajich J.E."/>
            <person name="Park D.J."/>
            <person name="Whiston E."/>
            <person name="Hung C.-Y."/>
            <person name="McMahan C."/>
            <person name="White J."/>
            <person name="Sykes S."/>
            <person name="Heiman D."/>
            <person name="Young S."/>
            <person name="Zeng Q."/>
            <person name="Abouelleil A."/>
            <person name="Aftuck L."/>
            <person name="Bessette D."/>
            <person name="Brown A."/>
            <person name="FitzGerald M."/>
            <person name="Lui A."/>
            <person name="Macdonald J.P."/>
            <person name="Priest M."/>
            <person name="Orbach M.J."/>
            <person name="Galgiani J.N."/>
            <person name="Kirkland T.N."/>
            <person name="Cole G.T."/>
            <person name="Birren B.W."/>
            <person name="Henn M.R."/>
            <person name="Taylor J.W."/>
            <person name="Rounsley S.D."/>
        </authorList>
    </citation>
    <scope>NUCLEOTIDE SEQUENCE [LARGE SCALE GENOMIC DNA]</scope>
    <source>
        <strain evidence="3">RMSCC 3488</strain>
    </source>
</reference>
<evidence type="ECO:0000256" key="1">
    <source>
        <dbReference type="SAM" id="MobiDB-lite"/>
    </source>
</evidence>
<organism evidence="2 3">
    <name type="scientific">Coccidioides posadasii RMSCC 3488</name>
    <dbReference type="NCBI Taxonomy" id="454284"/>
    <lineage>
        <taxon>Eukaryota</taxon>
        <taxon>Fungi</taxon>
        <taxon>Dikarya</taxon>
        <taxon>Ascomycota</taxon>
        <taxon>Pezizomycotina</taxon>
        <taxon>Eurotiomycetes</taxon>
        <taxon>Eurotiomycetidae</taxon>
        <taxon>Onygenales</taxon>
        <taxon>Onygenaceae</taxon>
        <taxon>Coccidioides</taxon>
    </lineage>
</organism>
<reference evidence="3" key="2">
    <citation type="journal article" date="2009" name="Genome Res.">
        <title>Comparative genomic analyses of the human fungal pathogens Coccidioides and their relatives.</title>
        <authorList>
            <person name="Sharpton T.J."/>
            <person name="Stajich J.E."/>
            <person name="Rounsley S.D."/>
            <person name="Gardner M.J."/>
            <person name="Wortman J.R."/>
            <person name="Jordar V.S."/>
            <person name="Maiti R."/>
            <person name="Kodira C.D."/>
            <person name="Neafsey D.E."/>
            <person name="Zeng Q."/>
            <person name="Hung C.-Y."/>
            <person name="McMahan C."/>
            <person name="Muszewska A."/>
            <person name="Grynberg M."/>
            <person name="Mandel M.A."/>
            <person name="Kellner E.M."/>
            <person name="Barker B.M."/>
            <person name="Galgiani J.N."/>
            <person name="Orbach M.J."/>
            <person name="Kirkland T.N."/>
            <person name="Cole G.T."/>
            <person name="Henn M.R."/>
            <person name="Birren B.W."/>
            <person name="Taylor J.W."/>
        </authorList>
    </citation>
    <scope>NUCLEOTIDE SEQUENCE [LARGE SCALE GENOMIC DNA]</scope>
    <source>
        <strain evidence="3">RMSCC 3488</strain>
    </source>
</reference>
<proteinExistence type="predicted"/>